<dbReference type="GeneID" id="28989020"/>
<dbReference type="PANTHER" id="PTHR22914">
    <property type="entry name" value="CHITIN SYNTHASE"/>
    <property type="match status" value="1"/>
</dbReference>
<dbReference type="Proteomes" id="UP000077315">
    <property type="component" value="Unassembled WGS sequence"/>
</dbReference>
<organism evidence="7 8">
    <name type="scientific">Phycomyces blakesleeanus (strain ATCC 8743b / DSM 1359 / FGSC 10004 / NBRC 33097 / NRRL 1555)</name>
    <dbReference type="NCBI Taxonomy" id="763407"/>
    <lineage>
        <taxon>Eukaryota</taxon>
        <taxon>Fungi</taxon>
        <taxon>Fungi incertae sedis</taxon>
        <taxon>Mucoromycota</taxon>
        <taxon>Mucoromycotina</taxon>
        <taxon>Mucoromycetes</taxon>
        <taxon>Mucorales</taxon>
        <taxon>Phycomycetaceae</taxon>
        <taxon>Phycomyces</taxon>
    </lineage>
</organism>
<evidence type="ECO:0000313" key="8">
    <source>
        <dbReference type="Proteomes" id="UP000077315"/>
    </source>
</evidence>
<keyword evidence="7" id="KW-0808">Transferase</keyword>
<comment type="subcellular location">
    <subcellularLocation>
        <location evidence="1">Membrane</location>
        <topology evidence="1">Multi-pass membrane protein</topology>
    </subcellularLocation>
</comment>
<evidence type="ECO:0000313" key="7">
    <source>
        <dbReference type="EMBL" id="OAD77128.1"/>
    </source>
</evidence>
<dbReference type="InterPro" id="IPR029044">
    <property type="entry name" value="Nucleotide-diphossugar_trans"/>
</dbReference>
<evidence type="ECO:0000256" key="2">
    <source>
        <dbReference type="ARBA" id="ARBA00012543"/>
    </source>
</evidence>
<evidence type="ECO:0000256" key="3">
    <source>
        <dbReference type="ARBA" id="ARBA00022676"/>
    </source>
</evidence>
<dbReference type="GO" id="GO:0071944">
    <property type="term" value="C:cell periphery"/>
    <property type="evidence" value="ECO:0007669"/>
    <property type="project" value="TreeGrafter"/>
</dbReference>
<keyword evidence="3" id="KW-0328">Glycosyltransferase</keyword>
<dbReference type="STRING" id="763407.A0A167P2L0"/>
<sequence length="338" mass="38215">MIPCCGESNETLKQTYESLARASYEDTKKLLLFVCDGVTQSVHDSKETHVLILEALGYSCTEEPAMQAYVSLGQNRRRLNYARVYSGFYETGRNRVPYMVVVKHGHPREHSSGGRVPGNRGKRDSMIIVFGFLERCMNITNNRMTPLEYELFNQCYNVLGIDPRLFKYLLVTDADTQVHADVVQRLVLRLERDPKMIAISGHIRPANPEQNLTTMLQIFPLYLTLFSGLAYETFLKRVMTISSGLVMYKVWSDSPLLLCCIHPTVLRGFALQQASTMHTMNALLQGEDRCLAAVLLQSHPGCHLGFESEAIGYVTLPTDFLALQGSQTRSIRAIFYNL</sequence>
<keyword evidence="6" id="KW-0472">Membrane</keyword>
<dbReference type="VEuPathDB" id="FungiDB:PHYBLDRAFT_109407"/>
<dbReference type="GO" id="GO:0006031">
    <property type="term" value="P:chitin biosynthetic process"/>
    <property type="evidence" value="ECO:0007669"/>
    <property type="project" value="TreeGrafter"/>
</dbReference>
<dbReference type="PANTHER" id="PTHR22914:SF41">
    <property type="entry name" value="CHITIN SYNTHASE 7"/>
    <property type="match status" value="1"/>
</dbReference>
<reference evidence="8" key="1">
    <citation type="submission" date="2015-06" db="EMBL/GenBank/DDBJ databases">
        <title>Expansion of signal transduction pathways in fungi by whole-genome duplication.</title>
        <authorList>
            <consortium name="DOE Joint Genome Institute"/>
            <person name="Corrochano L.M."/>
            <person name="Kuo A."/>
            <person name="Marcet-Houben M."/>
            <person name="Polaino S."/>
            <person name="Salamov A."/>
            <person name="Villalobos J.M."/>
            <person name="Alvarez M.I."/>
            <person name="Avalos J."/>
            <person name="Benito E.P."/>
            <person name="Benoit I."/>
            <person name="Burger G."/>
            <person name="Camino L.P."/>
            <person name="Canovas D."/>
            <person name="Cerda-Olmedo E."/>
            <person name="Cheng J.-F."/>
            <person name="Dominguez A."/>
            <person name="Elias M."/>
            <person name="Eslava A.P."/>
            <person name="Glaser F."/>
            <person name="Grimwood J."/>
            <person name="Gutierrez G."/>
            <person name="Heitman J."/>
            <person name="Henrissat B."/>
            <person name="Iturriaga E.A."/>
            <person name="Lang B.F."/>
            <person name="Lavin J.L."/>
            <person name="Lee S."/>
            <person name="Li W."/>
            <person name="Lindquist E."/>
            <person name="Lopez-Garcia S."/>
            <person name="Luque E.M."/>
            <person name="Marcos A.T."/>
            <person name="Martin J."/>
            <person name="McCluskey K."/>
            <person name="Medina H.R."/>
            <person name="Miralles-Duran A."/>
            <person name="Miyazaki A."/>
            <person name="Munoz-Torres E."/>
            <person name="Oguiza J.A."/>
            <person name="Ohm R."/>
            <person name="Olmedo M."/>
            <person name="Orejas M."/>
            <person name="Ortiz-Castellanos L."/>
            <person name="Pisabarro A.G."/>
            <person name="Rodriguez-Romero J."/>
            <person name="Ruiz-Herrera J."/>
            <person name="Ruiz-Vazquez R."/>
            <person name="Sanz C."/>
            <person name="Schackwitz W."/>
            <person name="Schmutz J."/>
            <person name="Shahriari M."/>
            <person name="Shelest E."/>
            <person name="Silva-Franco F."/>
            <person name="Soanes D."/>
            <person name="Syed K."/>
            <person name="Tagua V.G."/>
            <person name="Talbot N.J."/>
            <person name="Thon M."/>
            <person name="De vries R.P."/>
            <person name="Wiebenga A."/>
            <person name="Yadav J.S."/>
            <person name="Braun E.L."/>
            <person name="Baker S."/>
            <person name="Garre V."/>
            <person name="Horwitz B."/>
            <person name="Torres-Martinez S."/>
            <person name="Idnurm A."/>
            <person name="Herrera-Estrella A."/>
            <person name="Gabaldon T."/>
            <person name="Grigoriev I.V."/>
        </authorList>
    </citation>
    <scope>NUCLEOTIDE SEQUENCE [LARGE SCALE GENOMIC DNA]</scope>
    <source>
        <strain evidence="8">NRRL 1555(-)</strain>
    </source>
</reference>
<evidence type="ECO:0000256" key="1">
    <source>
        <dbReference type="ARBA" id="ARBA00004141"/>
    </source>
</evidence>
<accession>A0A167P2L0</accession>
<dbReference type="InParanoid" id="A0A167P2L0"/>
<dbReference type="Pfam" id="PF03142">
    <property type="entry name" value="Chitin_synth_2"/>
    <property type="match status" value="1"/>
</dbReference>
<dbReference type="SUPFAM" id="SSF53448">
    <property type="entry name" value="Nucleotide-diphospho-sugar transferases"/>
    <property type="match status" value="1"/>
</dbReference>
<name>A0A167P2L0_PHYB8</name>
<dbReference type="RefSeq" id="XP_018295168.1">
    <property type="nucleotide sequence ID" value="XM_018428114.1"/>
</dbReference>
<keyword evidence="4" id="KW-0812">Transmembrane</keyword>
<evidence type="ECO:0000256" key="6">
    <source>
        <dbReference type="ARBA" id="ARBA00023136"/>
    </source>
</evidence>
<dbReference type="OrthoDB" id="2235682at2759"/>
<protein>
    <recommendedName>
        <fullName evidence="2">chitin synthase</fullName>
        <ecNumber evidence="2">2.4.1.16</ecNumber>
    </recommendedName>
</protein>
<feature type="non-terminal residue" evidence="7">
    <location>
        <position position="338"/>
    </location>
</feature>
<keyword evidence="8" id="KW-1185">Reference proteome</keyword>
<keyword evidence="5" id="KW-1133">Transmembrane helix</keyword>
<evidence type="ECO:0000256" key="5">
    <source>
        <dbReference type="ARBA" id="ARBA00022989"/>
    </source>
</evidence>
<dbReference type="GO" id="GO:0030428">
    <property type="term" value="C:cell septum"/>
    <property type="evidence" value="ECO:0007669"/>
    <property type="project" value="TreeGrafter"/>
</dbReference>
<gene>
    <name evidence="7" type="ORF">PHYBLDRAFT_109407</name>
</gene>
<dbReference type="EC" id="2.4.1.16" evidence="2"/>
<dbReference type="GO" id="GO:0004100">
    <property type="term" value="F:chitin synthase activity"/>
    <property type="evidence" value="ECO:0007669"/>
    <property type="project" value="UniProtKB-EC"/>
</dbReference>
<dbReference type="AlphaFoldDB" id="A0A167P2L0"/>
<dbReference type="EMBL" id="KV440975">
    <property type="protein sequence ID" value="OAD77128.1"/>
    <property type="molecule type" value="Genomic_DNA"/>
</dbReference>
<proteinExistence type="predicted"/>
<dbReference type="GO" id="GO:0016020">
    <property type="term" value="C:membrane"/>
    <property type="evidence" value="ECO:0007669"/>
    <property type="project" value="UniProtKB-SubCell"/>
</dbReference>
<dbReference type="InterPro" id="IPR004835">
    <property type="entry name" value="Chitin_synth"/>
</dbReference>
<evidence type="ECO:0000256" key="4">
    <source>
        <dbReference type="ARBA" id="ARBA00022692"/>
    </source>
</evidence>